<dbReference type="Gene3D" id="1.25.40.10">
    <property type="entry name" value="Tetratricopeptide repeat domain"/>
    <property type="match status" value="1"/>
</dbReference>
<dbReference type="GeneID" id="6197195"/>
<evidence type="ECO:0000313" key="3">
    <source>
        <dbReference type="Proteomes" id="UP000001197"/>
    </source>
</evidence>
<organism evidence="1">
    <name type="scientific">Podospora anserina (strain S / ATCC MYA-4624 / DSM 980 / FGSC 10383)</name>
    <name type="common">Pleurage anserina</name>
    <dbReference type="NCBI Taxonomy" id="515849"/>
    <lineage>
        <taxon>Eukaryota</taxon>
        <taxon>Fungi</taxon>
        <taxon>Dikarya</taxon>
        <taxon>Ascomycota</taxon>
        <taxon>Pezizomycotina</taxon>
        <taxon>Sordariomycetes</taxon>
        <taxon>Sordariomycetidae</taxon>
        <taxon>Sordariales</taxon>
        <taxon>Podosporaceae</taxon>
        <taxon>Podospora</taxon>
        <taxon>Podospora anserina</taxon>
    </lineage>
</organism>
<proteinExistence type="predicted"/>
<evidence type="ECO:0000313" key="1">
    <source>
        <dbReference type="EMBL" id="CAP59789.1"/>
    </source>
</evidence>
<protein>
    <submittedName>
        <fullName evidence="1">Podospora anserina S mat+ genomic DNA chromosome 1, supercontig 1</fullName>
    </submittedName>
</protein>
<dbReference type="VEuPathDB" id="FungiDB:PODANS_1_1215"/>
<dbReference type="EMBL" id="CU633438">
    <property type="protein sequence ID" value="CAP59789.1"/>
    <property type="molecule type" value="Genomic_DNA"/>
</dbReference>
<dbReference type="KEGG" id="pan:PODANSg09356"/>
<evidence type="ECO:0000313" key="2">
    <source>
        <dbReference type="EMBL" id="CDP22432.1"/>
    </source>
</evidence>
<reference evidence="2" key="4">
    <citation type="submission" date="2015-04" db="EMBL/GenBank/DDBJ databases">
        <title>Maintaining two mating types: Structure of the mating type locus and its role in heterokaryosis in Podospora anserina.</title>
        <authorList>
            <person name="Grognet P."/>
            <person name="Bidard F."/>
            <person name="Kuchly C."/>
            <person name="Chan Ho Tong L."/>
            <person name="Coppin E."/>
            <person name="Ait Benkhali J."/>
            <person name="Couloux A."/>
            <person name="Wincker P."/>
            <person name="Debuchy R."/>
            <person name="Silar P."/>
        </authorList>
    </citation>
    <scope>NUCLEOTIDE SEQUENCE</scope>
</reference>
<dbReference type="HOGENOM" id="CLU_708088_0_0_1"/>
<dbReference type="STRING" id="515849.B2A9P1"/>
<accession>B2A9P1</accession>
<sequence length="390" mass="43234">MNDEEKYLSIRRDLGLRQLVKRQEGDGGHQLEIHRSLQMNLLDGLAKNEDASLRATVCMEVIAMLNAVPPQASRLAQNEKKIWPEFTRYVPQVLALRRNSLCPEPPMDFDIEFAKMLSNIGCFLWHMGQIRECDLAMKTADEIIKKQPTSVGESAECKALISDIYLVTGRLADCIGVSRCGSRIRSGGETQKGTLLVPTCNAASLRNTRNHGGAIDLLQKMGPRRRIPFRVLKVLPPSWPRLDGRRPSRLSYRVFSQGNGIGGAQAGGEDSTVLISRYGLACLLFNAGRVQEALDEHQKVLEARIEVCGKNAQFTLKSHEAMGILLHLEGRNAEVEQVNDTHLRLPWSTVCCLILTPRTGKSLSAVSIGTIEATGQLKVWLELSIGTQRC</sequence>
<dbReference type="Proteomes" id="UP000001197">
    <property type="component" value="Chromosome 1"/>
</dbReference>
<dbReference type="Pfam" id="PF13374">
    <property type="entry name" value="TPR_10"/>
    <property type="match status" value="1"/>
</dbReference>
<dbReference type="RefSeq" id="XP_001912309.1">
    <property type="nucleotide sequence ID" value="XM_001912274.1"/>
</dbReference>
<dbReference type="AlphaFoldDB" id="B2A9P1"/>
<dbReference type="OrthoDB" id="4583870at2759"/>
<keyword evidence="3" id="KW-1185">Reference proteome</keyword>
<dbReference type="EMBL" id="FO904936">
    <property type="protein sequence ID" value="CDP22432.1"/>
    <property type="molecule type" value="Genomic_DNA"/>
</dbReference>
<name>B2A9P1_PODAN</name>
<reference evidence="3" key="3">
    <citation type="journal article" date="2014" name="Genetics">
        <title>Maintaining two mating types: Structure of the mating type locus and its role in heterokaryosis in Podospora anserina.</title>
        <authorList>
            <person name="Grognet P."/>
            <person name="Bidard F."/>
            <person name="Kuchly C."/>
            <person name="Tong L.C.H."/>
            <person name="Coppin E."/>
            <person name="Benkhali J.A."/>
            <person name="Couloux A."/>
            <person name="Wincker P."/>
            <person name="Debuchy R."/>
            <person name="Silar P."/>
        </authorList>
    </citation>
    <scope>GENOME REANNOTATION</scope>
    <source>
        <strain evidence="3">S / ATCC MYA-4624 / DSM 980 / FGSC 10383</strain>
    </source>
</reference>
<reference evidence="1 3" key="1">
    <citation type="journal article" date="2008" name="Genome Biol.">
        <title>The genome sequence of the model ascomycete fungus Podospora anserina.</title>
        <authorList>
            <person name="Espagne E."/>
            <person name="Lespinet O."/>
            <person name="Malagnac F."/>
            <person name="Da Silva C."/>
            <person name="Jaillon O."/>
            <person name="Porcel B.M."/>
            <person name="Couloux A."/>
            <person name="Aury J.-M."/>
            <person name="Segurens B."/>
            <person name="Poulain J."/>
            <person name="Anthouard V."/>
            <person name="Grossetete S."/>
            <person name="Khalili H."/>
            <person name="Coppin E."/>
            <person name="Dequard-Chablat M."/>
            <person name="Picard M."/>
            <person name="Contamine V."/>
            <person name="Arnaise S."/>
            <person name="Bourdais A."/>
            <person name="Berteaux-Lecellier V."/>
            <person name="Gautheret D."/>
            <person name="de Vries R.P."/>
            <person name="Battaglia E."/>
            <person name="Coutinho P.M."/>
            <person name="Danchin E.G.J."/>
            <person name="Henrissat B."/>
            <person name="El Khoury R."/>
            <person name="Sainsard-Chanet A."/>
            <person name="Boivin A."/>
            <person name="Pinan-Lucarre B."/>
            <person name="Sellem C.H."/>
            <person name="Debuchy R."/>
            <person name="Wincker P."/>
            <person name="Weissenbach J."/>
            <person name="Silar P."/>
        </authorList>
    </citation>
    <scope>NUCLEOTIDE SEQUENCE [LARGE SCALE GENOMIC DNA]</scope>
    <source>
        <strain evidence="3">S / ATCC MYA-4624 / DSM 980 / FGSC 10383</strain>
        <strain evidence="1">S mat+</strain>
    </source>
</reference>
<dbReference type="SUPFAM" id="SSF48452">
    <property type="entry name" value="TPR-like"/>
    <property type="match status" value="1"/>
</dbReference>
<dbReference type="InterPro" id="IPR011990">
    <property type="entry name" value="TPR-like_helical_dom_sf"/>
</dbReference>
<reference evidence="1" key="2">
    <citation type="submission" date="2008-07" db="EMBL/GenBank/DDBJ databases">
        <authorList>
            <person name="Genoscope - CEA"/>
        </authorList>
    </citation>
    <scope>NUCLEOTIDE SEQUENCE</scope>
    <source>
        <strain evidence="1">S mat+</strain>
    </source>
</reference>
<gene>
    <name evidence="1" type="ORF">PODANS_1_1215</name>
</gene>